<dbReference type="Gene3D" id="3.40.50.300">
    <property type="entry name" value="P-loop containing nucleotide triphosphate hydrolases"/>
    <property type="match status" value="1"/>
</dbReference>
<dbReference type="Pfam" id="PF00448">
    <property type="entry name" value="SRP54"/>
    <property type="match status" value="1"/>
</dbReference>
<dbReference type="SUPFAM" id="SSF52540">
    <property type="entry name" value="P-loop containing nucleoside triphosphate hydrolases"/>
    <property type="match status" value="1"/>
</dbReference>
<dbReference type="InterPro" id="IPR003593">
    <property type="entry name" value="AAA+_ATPase"/>
</dbReference>
<comment type="caution">
    <text evidence="17">The sequence shown here is derived from an EMBL/GenBank/DDBJ whole genome shotgun (WGS) entry which is preliminary data.</text>
</comment>
<dbReference type="SMART" id="SM00382">
    <property type="entry name" value="AAA"/>
    <property type="match status" value="1"/>
</dbReference>
<reference evidence="17 18" key="1">
    <citation type="submission" date="2023-04" db="EMBL/GenBank/DDBJ databases">
        <title>Ectobacillus antri isolated from activated sludge.</title>
        <authorList>
            <person name="Yan P."/>
            <person name="Liu X."/>
        </authorList>
    </citation>
    <scope>NUCLEOTIDE SEQUENCE [LARGE SCALE GENOMIC DNA]</scope>
    <source>
        <strain evidence="17 18">C18H</strain>
    </source>
</reference>
<dbReference type="InterPro" id="IPR047040">
    <property type="entry name" value="FlhF__GTPase_dom"/>
</dbReference>
<keyword evidence="17" id="KW-0378">Hydrolase</keyword>
<dbReference type="PANTHER" id="PTHR43134">
    <property type="entry name" value="SIGNAL RECOGNITION PARTICLE RECEPTOR SUBUNIT ALPHA"/>
    <property type="match status" value="1"/>
</dbReference>
<protein>
    <recommendedName>
        <fullName evidence="3">Flagellar biosynthesis protein FlhF</fullName>
    </recommendedName>
    <alternativeName>
        <fullName evidence="13">Flagella-associated GTP-binding protein</fullName>
    </alternativeName>
</protein>
<comment type="similarity">
    <text evidence="2">Belongs to the GTP-binding SRP family.</text>
</comment>
<organism evidence="17 18">
    <name type="scientific">Ectobacillus antri</name>
    <dbReference type="NCBI Taxonomy" id="2486280"/>
    <lineage>
        <taxon>Bacteria</taxon>
        <taxon>Bacillati</taxon>
        <taxon>Bacillota</taxon>
        <taxon>Bacilli</taxon>
        <taxon>Bacillales</taxon>
        <taxon>Bacillaceae</taxon>
        <taxon>Ectobacillus</taxon>
    </lineage>
</organism>
<keyword evidence="17" id="KW-0347">Helicase</keyword>
<keyword evidence="7" id="KW-1005">Bacterial flagellum biogenesis</keyword>
<comment type="function">
    <text evidence="12">Necessary for flagellar biosynthesis. May be involved in translocation of the flagellum.</text>
</comment>
<keyword evidence="18" id="KW-1185">Reference proteome</keyword>
<evidence type="ECO:0000256" key="12">
    <source>
        <dbReference type="ARBA" id="ARBA00025337"/>
    </source>
</evidence>
<keyword evidence="5" id="KW-1003">Cell membrane</keyword>
<keyword evidence="17" id="KW-0067">ATP-binding</keyword>
<dbReference type="Proteomes" id="UP001218246">
    <property type="component" value="Unassembled WGS sequence"/>
</dbReference>
<evidence type="ECO:0000256" key="7">
    <source>
        <dbReference type="ARBA" id="ARBA00022795"/>
    </source>
</evidence>
<gene>
    <name evidence="17" type="ORF">P6P90_02615</name>
</gene>
<evidence type="ECO:0000256" key="10">
    <source>
        <dbReference type="ARBA" id="ARBA00023136"/>
    </source>
</evidence>
<dbReference type="GO" id="GO:0004386">
    <property type="term" value="F:helicase activity"/>
    <property type="evidence" value="ECO:0007669"/>
    <property type="project" value="UniProtKB-KW"/>
</dbReference>
<keyword evidence="11" id="KW-1006">Bacterial flagellum protein export</keyword>
<evidence type="ECO:0000256" key="9">
    <source>
        <dbReference type="ARBA" id="ARBA00023134"/>
    </source>
</evidence>
<dbReference type="EMBL" id="JARULN010000001">
    <property type="protein sequence ID" value="MDG5752893.1"/>
    <property type="molecule type" value="Genomic_DNA"/>
</dbReference>
<evidence type="ECO:0000256" key="13">
    <source>
        <dbReference type="ARBA" id="ARBA00030866"/>
    </source>
</evidence>
<keyword evidence="6" id="KW-0547">Nucleotide-binding</keyword>
<evidence type="ECO:0000256" key="6">
    <source>
        <dbReference type="ARBA" id="ARBA00022741"/>
    </source>
</evidence>
<evidence type="ECO:0000256" key="1">
    <source>
        <dbReference type="ARBA" id="ARBA00004413"/>
    </source>
</evidence>
<feature type="domain" description="SRP54-type proteins GTP-binding" evidence="16">
    <location>
        <begin position="231"/>
        <end position="423"/>
    </location>
</feature>
<proteinExistence type="inferred from homology"/>
<feature type="coiled-coil region" evidence="14">
    <location>
        <begin position="138"/>
        <end position="201"/>
    </location>
</feature>
<sequence>MMEQNLERIQIIRASNKVELYEKLFEQSGGDYYYVIEENIKRHRILPWRKEYEMIVKFVAPEPKLEPATLVPRVKSEEERKKEKLAFIMKALERRDESLPQTNIPQETLPPQKKKQFLEMLEEGHSAIQQETVSGQSISKEHAEIVALKQTIEELNKKLSLANEKENSFLVDKLAYTLKENDVEERVVNSLIEEIKQLEQSDKTEADIHGHVIEKLAAYFQTAELADISAYGMIALVGPTGVGKTTTLAKLAWQLRKKQRTVAFVTTDLFRSGAVSQLQDYADAMGFEMKTADSPEALRKVCAYFKEKNVQHILIDTVGRSYMDRGAMGTVLDYIQGVEPDFTCLTVSASMKSRDVMDLLAKFKHTNVNGLIVTKFDETASIGEWMTVSSRSAIPIAFVTDGQDVTKHICAPTKQQLAERVLSRNVEFQGQLFLT</sequence>
<dbReference type="RefSeq" id="WP_124563988.1">
    <property type="nucleotide sequence ID" value="NZ_JARRRY010000001.1"/>
</dbReference>
<evidence type="ECO:0000256" key="2">
    <source>
        <dbReference type="ARBA" id="ARBA00008531"/>
    </source>
</evidence>
<dbReference type="PANTHER" id="PTHR43134:SF3">
    <property type="entry name" value="FLAGELLAR BIOSYNTHESIS PROTEIN FLHF"/>
    <property type="match status" value="1"/>
</dbReference>
<dbReference type="InterPro" id="IPR027417">
    <property type="entry name" value="P-loop_NTPase"/>
</dbReference>
<evidence type="ECO:0000256" key="3">
    <source>
        <dbReference type="ARBA" id="ARBA00014919"/>
    </source>
</evidence>
<keyword evidence="10" id="KW-0472">Membrane</keyword>
<evidence type="ECO:0000256" key="5">
    <source>
        <dbReference type="ARBA" id="ARBA00022475"/>
    </source>
</evidence>
<name>A0ABT6H0Y9_9BACI</name>
<dbReference type="InterPro" id="IPR000897">
    <property type="entry name" value="SRP54_GTPase_dom"/>
</dbReference>
<feature type="domain" description="AAA+ ATPase" evidence="15">
    <location>
        <begin position="230"/>
        <end position="373"/>
    </location>
</feature>
<keyword evidence="14" id="KW-0175">Coiled coil</keyword>
<evidence type="ECO:0000256" key="8">
    <source>
        <dbReference type="ARBA" id="ARBA00022927"/>
    </source>
</evidence>
<keyword evidence="8" id="KW-0653">Protein transport</keyword>
<dbReference type="Gene3D" id="1.20.120.1380">
    <property type="entry name" value="Flagellar FlhF biosynthesis protein, N domain"/>
    <property type="match status" value="1"/>
</dbReference>
<evidence type="ECO:0000313" key="18">
    <source>
        <dbReference type="Proteomes" id="UP001218246"/>
    </source>
</evidence>
<evidence type="ECO:0000259" key="16">
    <source>
        <dbReference type="SMART" id="SM00962"/>
    </source>
</evidence>
<accession>A0ABT6H0Y9</accession>
<evidence type="ECO:0000256" key="4">
    <source>
        <dbReference type="ARBA" id="ARBA00022448"/>
    </source>
</evidence>
<keyword evidence="9" id="KW-0342">GTP-binding</keyword>
<dbReference type="CDD" id="cd17873">
    <property type="entry name" value="FlhF"/>
    <property type="match status" value="1"/>
</dbReference>
<comment type="subcellular location">
    <subcellularLocation>
        <location evidence="1">Cell membrane</location>
        <topology evidence="1">Peripheral membrane protein</topology>
        <orientation evidence="1">Cytoplasmic side</orientation>
    </subcellularLocation>
</comment>
<evidence type="ECO:0000256" key="14">
    <source>
        <dbReference type="SAM" id="Coils"/>
    </source>
</evidence>
<dbReference type="SMART" id="SM00962">
    <property type="entry name" value="SRP54"/>
    <property type="match status" value="1"/>
</dbReference>
<evidence type="ECO:0000259" key="15">
    <source>
        <dbReference type="SMART" id="SM00382"/>
    </source>
</evidence>
<evidence type="ECO:0000313" key="17">
    <source>
        <dbReference type="EMBL" id="MDG5752893.1"/>
    </source>
</evidence>
<evidence type="ECO:0000256" key="11">
    <source>
        <dbReference type="ARBA" id="ARBA00023225"/>
    </source>
</evidence>
<keyword evidence="4" id="KW-0813">Transport</keyword>